<accession>A0A915KLK1</accession>
<protein>
    <submittedName>
        <fullName evidence="2">Uncharacterized protein</fullName>
    </submittedName>
</protein>
<proteinExistence type="predicted"/>
<reference evidence="2" key="1">
    <citation type="submission" date="2022-11" db="UniProtKB">
        <authorList>
            <consortium name="WormBaseParasite"/>
        </authorList>
    </citation>
    <scope>IDENTIFICATION</scope>
</reference>
<dbReference type="WBParaSite" id="nRc.2.0.1.t39651-RA">
    <property type="protein sequence ID" value="nRc.2.0.1.t39651-RA"/>
    <property type="gene ID" value="nRc.2.0.1.g39651"/>
</dbReference>
<evidence type="ECO:0000313" key="1">
    <source>
        <dbReference type="Proteomes" id="UP000887565"/>
    </source>
</evidence>
<evidence type="ECO:0000313" key="2">
    <source>
        <dbReference type="WBParaSite" id="nRc.2.0.1.t39651-RA"/>
    </source>
</evidence>
<organism evidence="1 2">
    <name type="scientific">Romanomermis culicivorax</name>
    <name type="common">Nematode worm</name>
    <dbReference type="NCBI Taxonomy" id="13658"/>
    <lineage>
        <taxon>Eukaryota</taxon>
        <taxon>Metazoa</taxon>
        <taxon>Ecdysozoa</taxon>
        <taxon>Nematoda</taxon>
        <taxon>Enoplea</taxon>
        <taxon>Dorylaimia</taxon>
        <taxon>Mermithida</taxon>
        <taxon>Mermithoidea</taxon>
        <taxon>Mermithidae</taxon>
        <taxon>Romanomermis</taxon>
    </lineage>
</organism>
<name>A0A915KLK1_ROMCU</name>
<dbReference type="Proteomes" id="UP000887565">
    <property type="component" value="Unplaced"/>
</dbReference>
<keyword evidence="1" id="KW-1185">Reference proteome</keyword>
<sequence>MYAFIFERLYDEE</sequence>